<gene>
    <name evidence="2" type="ORF">Hyperionvirus14_49</name>
</gene>
<sequence length="164" mass="19461">MKYKCVDCKFECKSKRAYDKHTITEEHLNETKMKEIDNKADDNIIEADYVAQINQLSNEIAQYKIALGQKETEYINACMELKKENYAALEKLRQEKDIETNFLRKKLIEITERYIDNFRNIPKDVLDFFRTVGIDDDIKINIFHCSGKFSYDSLAKKHIDQFLE</sequence>
<dbReference type="EMBL" id="MK072396">
    <property type="protein sequence ID" value="AYV83960.1"/>
    <property type="molecule type" value="Genomic_DNA"/>
</dbReference>
<accession>A0A3G5A9M3</accession>
<protein>
    <submittedName>
        <fullName evidence="2">Uncharacterized protein</fullName>
    </submittedName>
</protein>
<evidence type="ECO:0000313" key="2">
    <source>
        <dbReference type="EMBL" id="AYV83960.1"/>
    </source>
</evidence>
<proteinExistence type="predicted"/>
<evidence type="ECO:0000256" key="1">
    <source>
        <dbReference type="SAM" id="Coils"/>
    </source>
</evidence>
<reference evidence="2" key="1">
    <citation type="submission" date="2018-10" db="EMBL/GenBank/DDBJ databases">
        <title>Hidden diversity of soil giant viruses.</title>
        <authorList>
            <person name="Schulz F."/>
            <person name="Alteio L."/>
            <person name="Goudeau D."/>
            <person name="Ryan E.M."/>
            <person name="Malmstrom R.R."/>
            <person name="Blanchard J."/>
            <person name="Woyke T."/>
        </authorList>
    </citation>
    <scope>NUCLEOTIDE SEQUENCE</scope>
    <source>
        <strain evidence="2">HYV1</strain>
    </source>
</reference>
<keyword evidence="1" id="KW-0175">Coiled coil</keyword>
<name>A0A3G5A9M3_9VIRU</name>
<feature type="coiled-coil region" evidence="1">
    <location>
        <begin position="53"/>
        <end position="99"/>
    </location>
</feature>
<organism evidence="2">
    <name type="scientific">Hyperionvirus sp</name>
    <dbReference type="NCBI Taxonomy" id="2487770"/>
    <lineage>
        <taxon>Viruses</taxon>
        <taxon>Varidnaviria</taxon>
        <taxon>Bamfordvirae</taxon>
        <taxon>Nucleocytoviricota</taxon>
        <taxon>Megaviricetes</taxon>
        <taxon>Imitervirales</taxon>
        <taxon>Mimiviridae</taxon>
        <taxon>Klosneuvirinae</taxon>
    </lineage>
</organism>